<comment type="caution">
    <text evidence="3">The sequence shown here is derived from an EMBL/GenBank/DDBJ whole genome shotgun (WGS) entry which is preliminary data.</text>
</comment>
<feature type="domain" description="DUF7924" evidence="2">
    <location>
        <begin position="208"/>
        <end position="364"/>
    </location>
</feature>
<gene>
    <name evidence="3" type="ORF">M406DRAFT_336294</name>
</gene>
<feature type="region of interest" description="Disordered" evidence="1">
    <location>
        <begin position="81"/>
        <end position="116"/>
    </location>
</feature>
<evidence type="ECO:0000313" key="3">
    <source>
        <dbReference type="EMBL" id="KAF3770680.1"/>
    </source>
</evidence>
<organism evidence="3 4">
    <name type="scientific">Cryphonectria parasitica (strain ATCC 38755 / EP155)</name>
    <dbReference type="NCBI Taxonomy" id="660469"/>
    <lineage>
        <taxon>Eukaryota</taxon>
        <taxon>Fungi</taxon>
        <taxon>Dikarya</taxon>
        <taxon>Ascomycota</taxon>
        <taxon>Pezizomycotina</taxon>
        <taxon>Sordariomycetes</taxon>
        <taxon>Sordariomycetidae</taxon>
        <taxon>Diaporthales</taxon>
        <taxon>Cryphonectriaceae</taxon>
        <taxon>Cryphonectria-Endothia species complex</taxon>
        <taxon>Cryphonectria</taxon>
    </lineage>
</organism>
<evidence type="ECO:0000313" key="4">
    <source>
        <dbReference type="Proteomes" id="UP000803844"/>
    </source>
</evidence>
<proteinExistence type="predicted"/>
<sequence>MAILQNRKRQRANEALQDGRCANYPDPWRYPPEFWDRLSTIPLIRSALEELDRRICKQPAPPPSSPTEPAARDLARFAHHGGPDLRDLRGYPAPALSRHHTAGTMSSSSSAQNPGFEQHLANHGIHATWSSQKPDLTEIKAALANPRPSLSPSRFPDDAFETFQNDNARAKDESDVCKYVLPVIAGPWKDNYPSAENMAFLNLEPLTDGTIAAAKPDIALGARPEQLNPDIRRELQYHIVPSTSTDRIIAPNFFLEAKGPDGSAAVMMRQARYNGAVGARAMHSLQNYDREELVYDGNAYTYTTTYHGGTGTLQLYAHHATAPATPEGQPEFHMNQLRGFIMTDTRERFVEGATAYRNLRDLAKKHRDAFIQDANARYQAAQENPIAEA</sequence>
<dbReference type="Proteomes" id="UP000803844">
    <property type="component" value="Unassembled WGS sequence"/>
</dbReference>
<feature type="compositionally biased region" description="Polar residues" evidence="1">
    <location>
        <begin position="103"/>
        <end position="115"/>
    </location>
</feature>
<reference evidence="3" key="1">
    <citation type="journal article" date="2020" name="Phytopathology">
        <title>Genome sequence of the chestnut blight fungus Cryphonectria parasitica EP155: A fundamental resource for an archetypical invasive plant pathogen.</title>
        <authorList>
            <person name="Crouch J.A."/>
            <person name="Dawe A."/>
            <person name="Aerts A."/>
            <person name="Barry K."/>
            <person name="Churchill A.C.L."/>
            <person name="Grimwood J."/>
            <person name="Hillman B."/>
            <person name="Milgroom M.G."/>
            <person name="Pangilinan J."/>
            <person name="Smith M."/>
            <person name="Salamov A."/>
            <person name="Schmutz J."/>
            <person name="Yadav J."/>
            <person name="Grigoriev I.V."/>
            <person name="Nuss D."/>
        </authorList>
    </citation>
    <scope>NUCLEOTIDE SEQUENCE</scope>
    <source>
        <strain evidence="3">EP155</strain>
    </source>
</reference>
<dbReference type="EMBL" id="MU032344">
    <property type="protein sequence ID" value="KAF3770680.1"/>
    <property type="molecule type" value="Genomic_DNA"/>
</dbReference>
<evidence type="ECO:0000256" key="1">
    <source>
        <dbReference type="SAM" id="MobiDB-lite"/>
    </source>
</evidence>
<keyword evidence="4" id="KW-1185">Reference proteome</keyword>
<dbReference type="InterPro" id="IPR057684">
    <property type="entry name" value="DUF7924"/>
</dbReference>
<dbReference type="RefSeq" id="XP_040781641.1">
    <property type="nucleotide sequence ID" value="XM_040921134.1"/>
</dbReference>
<protein>
    <recommendedName>
        <fullName evidence="2">DUF7924 domain-containing protein</fullName>
    </recommendedName>
</protein>
<dbReference type="AlphaFoldDB" id="A0A9P4YCS5"/>
<dbReference type="OrthoDB" id="5336565at2759"/>
<dbReference type="GeneID" id="63838263"/>
<evidence type="ECO:0000259" key="2">
    <source>
        <dbReference type="Pfam" id="PF25545"/>
    </source>
</evidence>
<dbReference type="Pfam" id="PF25545">
    <property type="entry name" value="DUF7924"/>
    <property type="match status" value="1"/>
</dbReference>
<name>A0A9P4YCS5_CRYP1</name>
<accession>A0A9P4YCS5</accession>